<dbReference type="Proteomes" id="UP001418222">
    <property type="component" value="Unassembled WGS sequence"/>
</dbReference>
<comment type="caution">
    <text evidence="1">The sequence shown here is derived from an EMBL/GenBank/DDBJ whole genome shotgun (WGS) entry which is preliminary data.</text>
</comment>
<protein>
    <submittedName>
        <fullName evidence="1">Uncharacterized protein</fullName>
    </submittedName>
</protein>
<accession>A0AAP0BPN3</accession>
<gene>
    <name evidence="1" type="ORF">KSP39_PZI008356</name>
</gene>
<evidence type="ECO:0000313" key="2">
    <source>
        <dbReference type="Proteomes" id="UP001418222"/>
    </source>
</evidence>
<reference evidence="1 2" key="1">
    <citation type="journal article" date="2022" name="Nat. Plants">
        <title>Genomes of leafy and leafless Platanthera orchids illuminate the evolution of mycoheterotrophy.</title>
        <authorList>
            <person name="Li M.H."/>
            <person name="Liu K.W."/>
            <person name="Li Z."/>
            <person name="Lu H.C."/>
            <person name="Ye Q.L."/>
            <person name="Zhang D."/>
            <person name="Wang J.Y."/>
            <person name="Li Y.F."/>
            <person name="Zhong Z.M."/>
            <person name="Liu X."/>
            <person name="Yu X."/>
            <person name="Liu D.K."/>
            <person name="Tu X.D."/>
            <person name="Liu B."/>
            <person name="Hao Y."/>
            <person name="Liao X.Y."/>
            <person name="Jiang Y.T."/>
            <person name="Sun W.H."/>
            <person name="Chen J."/>
            <person name="Chen Y.Q."/>
            <person name="Ai Y."/>
            <person name="Zhai J.W."/>
            <person name="Wu S.S."/>
            <person name="Zhou Z."/>
            <person name="Hsiao Y.Y."/>
            <person name="Wu W.L."/>
            <person name="Chen Y.Y."/>
            <person name="Lin Y.F."/>
            <person name="Hsu J.L."/>
            <person name="Li C.Y."/>
            <person name="Wang Z.W."/>
            <person name="Zhao X."/>
            <person name="Zhong W.Y."/>
            <person name="Ma X.K."/>
            <person name="Ma L."/>
            <person name="Huang J."/>
            <person name="Chen G.Z."/>
            <person name="Huang M.Z."/>
            <person name="Huang L."/>
            <person name="Peng D.H."/>
            <person name="Luo Y.B."/>
            <person name="Zou S.Q."/>
            <person name="Chen S.P."/>
            <person name="Lan S."/>
            <person name="Tsai W.C."/>
            <person name="Van de Peer Y."/>
            <person name="Liu Z.J."/>
        </authorList>
    </citation>
    <scope>NUCLEOTIDE SEQUENCE [LARGE SCALE GENOMIC DNA]</scope>
    <source>
        <strain evidence="1">Lor287</strain>
    </source>
</reference>
<dbReference type="EMBL" id="JBBWWQ010000006">
    <property type="protein sequence ID" value="KAK8945108.1"/>
    <property type="molecule type" value="Genomic_DNA"/>
</dbReference>
<sequence>MALNPAGSPLIRLSSISSAFPKRCAEVEGVRVSGGDIASGDCADTGSWRQGKKGKGKEIAHKQARLLSEEATQRFHSLQSVPPIYERAILPWVYEFYANAPVTEGGKVFIRGKKVDFSAAAINTFFDLDNDIIPDHASVLTTVPKEELTVVIWEALGLDWVNTKDLKAKLAGVLVDRLQHHLRPEIEVPPPGALLQSCEGSGSRRPLCLDIPSARRWCLRKRIAAANSSFSDFSKELLTYASSSSAMPASLAEPKQRSKEDVVRSCSRVRKDEDSALLLFPFARRSRKLPSDDFQPPALMGRRAAGLGGRTRRYRCCCRGGGRSIRLLGCCWRRRELSPSWAQLGLAVGDVVWRCELWCWRLAHAQLASTRFLSGGGCWLVVVRRRRFVCESCASVVPRTAISIVLSKRVELSDFTRDVIYRIRHFSLIVCILYSY</sequence>
<name>A0AAP0BPN3_9ASPA</name>
<dbReference type="AlphaFoldDB" id="A0AAP0BPN3"/>
<evidence type="ECO:0000313" key="1">
    <source>
        <dbReference type="EMBL" id="KAK8945108.1"/>
    </source>
</evidence>
<proteinExistence type="predicted"/>
<keyword evidence="2" id="KW-1185">Reference proteome</keyword>
<organism evidence="1 2">
    <name type="scientific">Platanthera zijinensis</name>
    <dbReference type="NCBI Taxonomy" id="2320716"/>
    <lineage>
        <taxon>Eukaryota</taxon>
        <taxon>Viridiplantae</taxon>
        <taxon>Streptophyta</taxon>
        <taxon>Embryophyta</taxon>
        <taxon>Tracheophyta</taxon>
        <taxon>Spermatophyta</taxon>
        <taxon>Magnoliopsida</taxon>
        <taxon>Liliopsida</taxon>
        <taxon>Asparagales</taxon>
        <taxon>Orchidaceae</taxon>
        <taxon>Orchidoideae</taxon>
        <taxon>Orchideae</taxon>
        <taxon>Orchidinae</taxon>
        <taxon>Platanthera</taxon>
    </lineage>
</organism>